<accession>A0ABV6FPI7</accession>
<evidence type="ECO:0000313" key="4">
    <source>
        <dbReference type="Proteomes" id="UP001589797"/>
    </source>
</evidence>
<proteinExistence type="predicted"/>
<dbReference type="Pfam" id="PF09917">
    <property type="entry name" value="DUF2147"/>
    <property type="match status" value="1"/>
</dbReference>
<sequence>MKKSIATLVLFMALGSFILALAQSSDAIVGKWYNTEKDAQVEIYKEGGKYFGKIVWLQEPFENGKPKLDKNNTDKSKRSRQIMGMKLLSGFEFNGGTWENGNIYDPKNGKTYSCIIKKKNDKTLEVRGYVGVSLIGRTVEWTKAE</sequence>
<protein>
    <submittedName>
        <fullName evidence="3">DUF2147 domain-containing protein</fullName>
    </submittedName>
</protein>
<keyword evidence="4" id="KW-1185">Reference proteome</keyword>
<comment type="caution">
    <text evidence="3">The sequence shown here is derived from an EMBL/GenBank/DDBJ whole genome shotgun (WGS) entry which is preliminary data.</text>
</comment>
<evidence type="ECO:0000313" key="3">
    <source>
        <dbReference type="EMBL" id="MFC0261772.1"/>
    </source>
</evidence>
<evidence type="ECO:0000259" key="2">
    <source>
        <dbReference type="Pfam" id="PF09917"/>
    </source>
</evidence>
<feature type="signal peptide" evidence="1">
    <location>
        <begin position="1"/>
        <end position="22"/>
    </location>
</feature>
<dbReference type="EMBL" id="JBHLWI010000007">
    <property type="protein sequence ID" value="MFC0261772.1"/>
    <property type="molecule type" value="Genomic_DNA"/>
</dbReference>
<name>A0ABV6FPI7_9BACT</name>
<feature type="chain" id="PRO_5045848188" evidence="1">
    <location>
        <begin position="23"/>
        <end position="145"/>
    </location>
</feature>
<organism evidence="3 4">
    <name type="scientific">Fontibacter flavus</name>
    <dbReference type="NCBI Taxonomy" id="654838"/>
    <lineage>
        <taxon>Bacteria</taxon>
        <taxon>Pseudomonadati</taxon>
        <taxon>Bacteroidota</taxon>
        <taxon>Cytophagia</taxon>
        <taxon>Cytophagales</taxon>
        <taxon>Cyclobacteriaceae</taxon>
        <taxon>Fontibacter</taxon>
    </lineage>
</organism>
<dbReference type="PANTHER" id="PTHR36919:SF2">
    <property type="entry name" value="BLL6627 PROTEIN"/>
    <property type="match status" value="1"/>
</dbReference>
<evidence type="ECO:0000256" key="1">
    <source>
        <dbReference type="SAM" id="SignalP"/>
    </source>
</evidence>
<dbReference type="PANTHER" id="PTHR36919">
    <property type="entry name" value="BLR1215 PROTEIN"/>
    <property type="match status" value="1"/>
</dbReference>
<feature type="domain" description="DUF2147" evidence="2">
    <location>
        <begin position="30"/>
        <end position="143"/>
    </location>
</feature>
<dbReference type="Proteomes" id="UP001589797">
    <property type="component" value="Unassembled WGS sequence"/>
</dbReference>
<gene>
    <name evidence="3" type="ORF">ACFFIP_03700</name>
</gene>
<reference evidence="3 4" key="1">
    <citation type="submission" date="2024-09" db="EMBL/GenBank/DDBJ databases">
        <authorList>
            <person name="Sun Q."/>
            <person name="Mori K."/>
        </authorList>
    </citation>
    <scope>NUCLEOTIDE SEQUENCE [LARGE SCALE GENOMIC DNA]</scope>
    <source>
        <strain evidence="3 4">CCM 7650</strain>
    </source>
</reference>
<keyword evidence="1" id="KW-0732">Signal</keyword>
<dbReference type="RefSeq" id="WP_382386215.1">
    <property type="nucleotide sequence ID" value="NZ_JBHLWI010000007.1"/>
</dbReference>
<dbReference type="Gene3D" id="2.40.128.520">
    <property type="match status" value="1"/>
</dbReference>
<dbReference type="InterPro" id="IPR019223">
    <property type="entry name" value="DUF2147"/>
</dbReference>